<dbReference type="InterPro" id="IPR046536">
    <property type="entry name" value="DUF6601"/>
</dbReference>
<evidence type="ECO:0000256" key="1">
    <source>
        <dbReference type="SAM" id="MobiDB-lite"/>
    </source>
</evidence>
<dbReference type="AlphaFoldDB" id="A0A6A7ATU5"/>
<reference evidence="3" key="1">
    <citation type="submission" date="2020-01" db="EMBL/GenBank/DDBJ databases">
        <authorList>
            <consortium name="DOE Joint Genome Institute"/>
            <person name="Haridas S."/>
            <person name="Albert R."/>
            <person name="Binder M."/>
            <person name="Bloem J."/>
            <person name="Labutti K."/>
            <person name="Salamov A."/>
            <person name="Andreopoulos B."/>
            <person name="Baker S.E."/>
            <person name="Barry K."/>
            <person name="Bills G."/>
            <person name="Bluhm B.H."/>
            <person name="Cannon C."/>
            <person name="Castanera R."/>
            <person name="Culley D.E."/>
            <person name="Daum C."/>
            <person name="Ezra D."/>
            <person name="Gonzalez J.B."/>
            <person name="Henrissat B."/>
            <person name="Kuo A."/>
            <person name="Liang C."/>
            <person name="Lipzen A."/>
            <person name="Lutzoni F."/>
            <person name="Magnuson J."/>
            <person name="Mondo S."/>
            <person name="Nolan M."/>
            <person name="Ohm R."/>
            <person name="Pangilinan J."/>
            <person name="Park H.-J."/>
            <person name="Ramirez L."/>
            <person name="Alfaro M."/>
            <person name="Sun H."/>
            <person name="Tritt A."/>
            <person name="Yoshinaga Y."/>
            <person name="Zwiers L.-H."/>
            <person name="Turgeon B.G."/>
            <person name="Goodwin S.B."/>
            <person name="Spatafora J.W."/>
            <person name="Crous P.W."/>
            <person name="Grigoriev I.V."/>
        </authorList>
    </citation>
    <scope>NUCLEOTIDE SEQUENCE</scope>
    <source>
        <strain evidence="3">IPT5</strain>
    </source>
</reference>
<feature type="transmembrane region" description="Helical" evidence="2">
    <location>
        <begin position="273"/>
        <end position="290"/>
    </location>
</feature>
<keyword evidence="2" id="KW-1133">Transmembrane helix</keyword>
<dbReference type="Pfam" id="PF20246">
    <property type="entry name" value="DUF6601"/>
    <property type="match status" value="1"/>
</dbReference>
<evidence type="ECO:0000313" key="3">
    <source>
        <dbReference type="EMBL" id="KAF2845558.1"/>
    </source>
</evidence>
<dbReference type="EMBL" id="MU006345">
    <property type="protein sequence ID" value="KAF2845558.1"/>
    <property type="molecule type" value="Genomic_DNA"/>
</dbReference>
<protein>
    <submittedName>
        <fullName evidence="3">Uncharacterized protein</fullName>
    </submittedName>
</protein>
<keyword evidence="2" id="KW-0472">Membrane</keyword>
<dbReference type="OrthoDB" id="5086500at2759"/>
<feature type="transmembrane region" description="Helical" evidence="2">
    <location>
        <begin position="310"/>
        <end position="343"/>
    </location>
</feature>
<gene>
    <name evidence="3" type="ORF">T440DRAFT_264230</name>
</gene>
<evidence type="ECO:0000256" key="2">
    <source>
        <dbReference type="SAM" id="Phobius"/>
    </source>
</evidence>
<organism evidence="3 4">
    <name type="scientific">Plenodomus tracheiphilus IPT5</name>
    <dbReference type="NCBI Taxonomy" id="1408161"/>
    <lineage>
        <taxon>Eukaryota</taxon>
        <taxon>Fungi</taxon>
        <taxon>Dikarya</taxon>
        <taxon>Ascomycota</taxon>
        <taxon>Pezizomycotina</taxon>
        <taxon>Dothideomycetes</taxon>
        <taxon>Pleosporomycetidae</taxon>
        <taxon>Pleosporales</taxon>
        <taxon>Pleosporineae</taxon>
        <taxon>Leptosphaeriaceae</taxon>
        <taxon>Plenodomus</taxon>
    </lineage>
</organism>
<dbReference type="Proteomes" id="UP000799423">
    <property type="component" value="Unassembled WGS sequence"/>
</dbReference>
<keyword evidence="4" id="KW-1185">Reference proteome</keyword>
<accession>A0A6A7ATU5</accession>
<keyword evidence="2" id="KW-0812">Transmembrane</keyword>
<feature type="region of interest" description="Disordered" evidence="1">
    <location>
        <begin position="1"/>
        <end position="36"/>
    </location>
</feature>
<name>A0A6A7ATU5_9PLEO</name>
<feature type="compositionally biased region" description="Pro residues" evidence="1">
    <location>
        <begin position="16"/>
        <end position="26"/>
    </location>
</feature>
<dbReference type="PANTHER" id="PTHR34414:SF1">
    <property type="entry name" value="SUBTILISIN-LIKE SERINE PROTEASE"/>
    <property type="match status" value="1"/>
</dbReference>
<sequence length="371" mass="42497">MTQKMVLQTADDLNPPFAPRPIPPNTPSAQPTASQTLSGNVVATTGQQPVLETASNIPLTDLDSLPTITDKGGKGHKIVLANNAIEQFLDDALDLDRLNRIHGLLWMAGRPMRARPLHRYKMMGFNVLPTQQMDLHLLKFSNNMILKPLPEWMVSYDFWTKYICPKKELHHSACGFLLSYVWLITTPLDLKLAHEETLLPSFVTWHWWKDFVTDFYGHVDINSLHQVHPRYQFGELRLSRINSIYRTRYFSTNFVRGYLYGYNRYVVFFQRNFSWILSVFVLFSLVLSAMQVGTSLKELEGNQTFLKGSYGFVVLNMVCVVAVMAVLVVVFAFIFLFNMGAAIDHVRREKRNRKKQAAEVRGSKERDGASC</sequence>
<evidence type="ECO:0000313" key="4">
    <source>
        <dbReference type="Proteomes" id="UP000799423"/>
    </source>
</evidence>
<dbReference type="PANTHER" id="PTHR34414">
    <property type="entry name" value="HET DOMAIN-CONTAINING PROTEIN-RELATED"/>
    <property type="match status" value="1"/>
</dbReference>
<proteinExistence type="predicted"/>